<dbReference type="SUPFAM" id="SSF54001">
    <property type="entry name" value="Cysteine proteinases"/>
    <property type="match status" value="1"/>
</dbReference>
<keyword evidence="3" id="KW-1185">Reference proteome</keyword>
<dbReference type="EMBL" id="JAYGHT010000008">
    <property type="protein sequence ID" value="MEA5518210.1"/>
    <property type="molecule type" value="Genomic_DNA"/>
</dbReference>
<evidence type="ECO:0000313" key="2">
    <source>
        <dbReference type="EMBL" id="MEA5518210.1"/>
    </source>
</evidence>
<dbReference type="RefSeq" id="WP_049558606.1">
    <property type="nucleotide sequence ID" value="NZ_JAYGHT010000008.1"/>
</dbReference>
<feature type="domain" description="Peptidase C39-like" evidence="1">
    <location>
        <begin position="107"/>
        <end position="254"/>
    </location>
</feature>
<comment type="caution">
    <text evidence="2">The sequence shown here is derived from an EMBL/GenBank/DDBJ whole genome shotgun (WGS) entry which is preliminary data.</text>
</comment>
<protein>
    <submittedName>
        <fullName evidence="2">C39 family peptidase</fullName>
    </submittedName>
</protein>
<evidence type="ECO:0000259" key="1">
    <source>
        <dbReference type="Pfam" id="PF13529"/>
    </source>
</evidence>
<evidence type="ECO:0000313" key="3">
    <source>
        <dbReference type="Proteomes" id="UP001301728"/>
    </source>
</evidence>
<name>A0ABU5TTI3_9CYAN</name>
<dbReference type="Proteomes" id="UP001301728">
    <property type="component" value="Unassembled WGS sequence"/>
</dbReference>
<reference evidence="2 3" key="1">
    <citation type="submission" date="2023-12" db="EMBL/GenBank/DDBJ databases">
        <title>Baltic Sea Cyanobacteria.</title>
        <authorList>
            <person name="Delbaje E."/>
            <person name="Fewer D.P."/>
            <person name="Shishido T.K."/>
        </authorList>
    </citation>
    <scope>NUCLEOTIDE SEQUENCE [LARGE SCALE GENOMIC DNA]</scope>
    <source>
        <strain evidence="2 3">CCNP 1315</strain>
    </source>
</reference>
<accession>A0ABU5TTI3</accession>
<dbReference type="Gene3D" id="3.90.70.10">
    <property type="entry name" value="Cysteine proteinases"/>
    <property type="match status" value="1"/>
</dbReference>
<dbReference type="Pfam" id="PF13529">
    <property type="entry name" value="Peptidase_C39_2"/>
    <property type="match status" value="1"/>
</dbReference>
<proteinExistence type="predicted"/>
<dbReference type="InterPro" id="IPR038765">
    <property type="entry name" value="Papain-like_cys_pep_sf"/>
</dbReference>
<organism evidence="2 3">
    <name type="scientific">Limnoraphis robusta CCNP1315</name>
    <dbReference type="NCBI Taxonomy" id="3110306"/>
    <lineage>
        <taxon>Bacteria</taxon>
        <taxon>Bacillati</taxon>
        <taxon>Cyanobacteriota</taxon>
        <taxon>Cyanophyceae</taxon>
        <taxon>Oscillatoriophycideae</taxon>
        <taxon>Oscillatoriales</taxon>
        <taxon>Sirenicapillariaceae</taxon>
        <taxon>Limnoraphis</taxon>
    </lineage>
</organism>
<dbReference type="InterPro" id="IPR039564">
    <property type="entry name" value="Peptidase_C39-like"/>
</dbReference>
<gene>
    <name evidence="2" type="ORF">VB854_04510</name>
</gene>
<sequence>MNTLKYTLRFTSDSLLKVRPLETSLLSPEEILTYHAGDEIFISAYTPNLQGKYIRVYLDEFDARSIETAPKQYYCYGKDVEIVLTAVSRGEEPSQQYPPVLPPKVDLKVPYHSQLNNLEHPLGTCNVTCVAMVLKYYGIDSRSAQDINNDVQLEDVLFRKTEEWDQQYGYTGGVKSRHLPEFLQRLLREWGEEHGPGKLQNTTFKNVTTETEIKQHLAKGHPVIIHGYFTNSGHIIVIKGYDEKEKVWICHDPNGKWLGYQGGYADENISGGDVRYSYAEVRTVWDVDGESWCHFPLS</sequence>